<evidence type="ECO:0000259" key="1">
    <source>
        <dbReference type="Pfam" id="PF09664"/>
    </source>
</evidence>
<dbReference type="RefSeq" id="WP_240475364.1">
    <property type="nucleotide sequence ID" value="NZ_CP012332.1"/>
</dbReference>
<evidence type="ECO:0000259" key="2">
    <source>
        <dbReference type="Pfam" id="PF11796"/>
    </source>
</evidence>
<gene>
    <name evidence="3" type="ORF">AKJ08_3125</name>
</gene>
<reference evidence="3 4" key="1">
    <citation type="submission" date="2015-08" db="EMBL/GenBank/DDBJ databases">
        <authorList>
            <person name="Babu N.S."/>
            <person name="Beckwith C.J."/>
            <person name="Beseler K.G."/>
            <person name="Brison A."/>
            <person name="Carone J.V."/>
            <person name="Caskin T.P."/>
            <person name="Diamond M."/>
            <person name="Durham M.E."/>
            <person name="Foxe J.M."/>
            <person name="Go M."/>
            <person name="Henderson B.A."/>
            <person name="Jones I.B."/>
            <person name="McGettigan J.A."/>
            <person name="Micheletti S.J."/>
            <person name="Nasrallah M.E."/>
            <person name="Ortiz D."/>
            <person name="Piller C.R."/>
            <person name="Privatt S.R."/>
            <person name="Schneider S.L."/>
            <person name="Sharp S."/>
            <person name="Smith T.C."/>
            <person name="Stanton J.D."/>
            <person name="Ullery H.E."/>
            <person name="Wilson R.J."/>
            <person name="Serrano M.G."/>
            <person name="Buck G."/>
            <person name="Lee V."/>
            <person name="Wang Y."/>
            <person name="Carvalho R."/>
            <person name="Voegtly L."/>
            <person name="Shi R."/>
            <person name="Duckworth R."/>
            <person name="Johnson A."/>
            <person name="Loviza R."/>
            <person name="Walstead R."/>
            <person name="Shah Z."/>
            <person name="Kiflezghi M."/>
            <person name="Wade K."/>
            <person name="Ball S.L."/>
            <person name="Bradley K.W."/>
            <person name="Asai D.J."/>
            <person name="Bowman C.A."/>
            <person name="Russell D.A."/>
            <person name="Pope W.H."/>
            <person name="Jacobs-Sera D."/>
            <person name="Hendrix R.W."/>
            <person name="Hatfull G.F."/>
        </authorList>
    </citation>
    <scope>NUCLEOTIDE SEQUENCE [LARGE SCALE GENOMIC DNA]</scope>
    <source>
        <strain evidence="3 4">DSM 27710</strain>
    </source>
</reference>
<keyword evidence="4" id="KW-1185">Reference proteome</keyword>
<evidence type="ECO:0008006" key="5">
    <source>
        <dbReference type="Google" id="ProtNLM"/>
    </source>
</evidence>
<dbReference type="Proteomes" id="UP000055590">
    <property type="component" value="Chromosome"/>
</dbReference>
<dbReference type="NCBIfam" id="TIGR02679">
    <property type="entry name" value="TIGR02679 family protein"/>
    <property type="match status" value="1"/>
</dbReference>
<protein>
    <recommendedName>
        <fullName evidence="5">TIGR02679 family protein</fullName>
    </recommendedName>
</protein>
<feature type="domain" description="DUF2399" evidence="1">
    <location>
        <begin position="262"/>
        <end position="411"/>
    </location>
</feature>
<evidence type="ECO:0000313" key="4">
    <source>
        <dbReference type="Proteomes" id="UP000055590"/>
    </source>
</evidence>
<dbReference type="Pfam" id="PF09664">
    <property type="entry name" value="DUF2399"/>
    <property type="match status" value="1"/>
</dbReference>
<accession>A0A0K1PGT2</accession>
<organism evidence="3 4">
    <name type="scientific">Vulgatibacter incomptus</name>
    <dbReference type="NCBI Taxonomy" id="1391653"/>
    <lineage>
        <taxon>Bacteria</taxon>
        <taxon>Pseudomonadati</taxon>
        <taxon>Myxococcota</taxon>
        <taxon>Myxococcia</taxon>
        <taxon>Myxococcales</taxon>
        <taxon>Cystobacterineae</taxon>
        <taxon>Vulgatibacteraceae</taxon>
        <taxon>Vulgatibacter</taxon>
    </lineage>
</organism>
<dbReference type="STRING" id="1391653.AKJ08_3125"/>
<feature type="domain" description="Conserved hypothetical protein CHP02679 N terminus" evidence="2">
    <location>
        <begin position="38"/>
        <end position="239"/>
    </location>
</feature>
<dbReference type="Pfam" id="PF11796">
    <property type="entry name" value="DUF3323"/>
    <property type="match status" value="1"/>
</dbReference>
<sequence>MSADREKIRTLLGGPRYETLFREARKRREEDGREARAFTLRRANVDERRAAADLFGWPLVPNGTIRISLDELDRQLRASAVEAGLDEVLEALGGPLVNRRALRAATAIERELLWEGAARAVGERPELRAWLDDLRRHGLVSRAAHALSVGEEVVLERAIAAASRLPASGLALAVLAAETTGDAHALDAGSPLGGLVLRAAARIAGWHEPPSTAAPRRALWGEVGIVCDPLSAQVLVLGLCLQGEGRLSRRLRDAALDGEPQRLTLREIGGRDLRPDPAGEIFVCENPSVVAAAADRLGARSGPLVCTEGVPSTAALGLLRELARGGARLRVRGDFDWAGLRIGGQVLREAGGQPWRFCADDYLASLGTGAGRELEGAAGASPWDPALASAMARHGTAVYEEQLLDLLLRDLEVGSS</sequence>
<dbReference type="AlphaFoldDB" id="A0A0K1PGT2"/>
<dbReference type="InterPro" id="IPR024465">
    <property type="entry name" value="DUF2399"/>
</dbReference>
<name>A0A0K1PGT2_9BACT</name>
<evidence type="ECO:0000313" key="3">
    <source>
        <dbReference type="EMBL" id="AKU92738.1"/>
    </source>
</evidence>
<dbReference type="KEGG" id="vin:AKJ08_3125"/>
<dbReference type="EMBL" id="CP012332">
    <property type="protein sequence ID" value="AKU92738.1"/>
    <property type="molecule type" value="Genomic_DNA"/>
</dbReference>
<dbReference type="InterPro" id="IPR013495">
    <property type="entry name" value="CHP02679"/>
</dbReference>
<dbReference type="InterPro" id="IPR024466">
    <property type="entry name" value="CHP02679_N"/>
</dbReference>
<proteinExistence type="predicted"/>